<dbReference type="InterPro" id="IPR050348">
    <property type="entry name" value="Protein-Tyr_Phosphatase"/>
</dbReference>
<feature type="domain" description="Tyrosine specific protein phosphatases" evidence="3">
    <location>
        <begin position="453"/>
        <end position="516"/>
    </location>
</feature>
<sequence>MSDEVSHVSRSSLLSGVTSSNGSKTTIGSLLVEKAPLSLTLPSQQQQPSSPSVDRCESSASPNFSYDHDTVDISTSTLEPVATVAHPPEERNPEFNIDKLPLEEQFNLIEKQFAAIEAGTMNPRLYNFATSNANPTKNRYVNVLANEETIFPPLHRAVTPAGGSGSRRPGKSGEQTSVASTTPPTVKTASSAAQSVWAATGQRFLTTLRGDGGGASASPHDGGGGGAKERPAASSSAGCLAKKRPQWYINANLVDMSVAPVFVASQAPVQECIDDFLSVLYHEAVTLVLMLTEVEEAGLVKADRYWPADSTPAGRAESFGGMCVYKDPQDPYTYDAAYQLVRRPFYTRPSAAPRAPAHKVVLYQYVGWPDHGVPHSTRSFEALLSVIQQHVAAATATATALPAALHAAESEVQPRDTGRTPATAAGEGNGGGGGSSSSRSSSNVDGVVDGNGGTRASPLVLVHCSAGIGRTGTLIGAYTAVELAAVGQLSNSSIPRIVADMRKARFGMVQRVEQYMFLYMIVMKHMGADTRAFRDRMQARADMYNARWFEARQKAMAAARALKK</sequence>
<dbReference type="GO" id="GO:0004725">
    <property type="term" value="F:protein tyrosine phosphatase activity"/>
    <property type="evidence" value="ECO:0007669"/>
    <property type="project" value="InterPro"/>
</dbReference>
<evidence type="ECO:0000259" key="2">
    <source>
        <dbReference type="PROSITE" id="PS50055"/>
    </source>
</evidence>
<feature type="compositionally biased region" description="Low complexity" evidence="1">
    <location>
        <begin position="8"/>
        <end position="23"/>
    </location>
</feature>
<keyword evidence="5" id="KW-1185">Reference proteome</keyword>
<protein>
    <submittedName>
        <fullName evidence="4">Protein-tyrosine phosphatase 1-like protein</fullName>
    </submittedName>
</protein>
<dbReference type="InterPro" id="IPR003595">
    <property type="entry name" value="Tyr_Pase_cat"/>
</dbReference>
<feature type="compositionally biased region" description="Basic and acidic residues" evidence="1">
    <location>
        <begin position="408"/>
        <end position="418"/>
    </location>
</feature>
<dbReference type="SMART" id="SM00194">
    <property type="entry name" value="PTPc"/>
    <property type="match status" value="1"/>
</dbReference>
<dbReference type="SMART" id="SM00404">
    <property type="entry name" value="PTPc_motif"/>
    <property type="match status" value="1"/>
</dbReference>
<dbReference type="Proteomes" id="UP001430356">
    <property type="component" value="Unassembled WGS sequence"/>
</dbReference>
<feature type="region of interest" description="Disordered" evidence="1">
    <location>
        <begin position="406"/>
        <end position="449"/>
    </location>
</feature>
<dbReference type="PANTHER" id="PTHR19134:SF449">
    <property type="entry name" value="TYROSINE-PROTEIN PHOSPHATASE 1"/>
    <property type="match status" value="1"/>
</dbReference>
<dbReference type="SUPFAM" id="SSF52799">
    <property type="entry name" value="(Phosphotyrosine protein) phosphatases II"/>
    <property type="match status" value="1"/>
</dbReference>
<feature type="compositionally biased region" description="Low complexity" evidence="1">
    <location>
        <begin position="436"/>
        <end position="448"/>
    </location>
</feature>
<dbReference type="PANTHER" id="PTHR19134">
    <property type="entry name" value="RECEPTOR-TYPE TYROSINE-PROTEIN PHOSPHATASE"/>
    <property type="match status" value="1"/>
</dbReference>
<dbReference type="PRINTS" id="PR00700">
    <property type="entry name" value="PRTYPHPHTASE"/>
</dbReference>
<dbReference type="PROSITE" id="PS50056">
    <property type="entry name" value="TYR_PHOSPHATASE_2"/>
    <property type="match status" value="1"/>
</dbReference>
<dbReference type="PROSITE" id="PS00383">
    <property type="entry name" value="TYR_PHOSPHATASE_1"/>
    <property type="match status" value="1"/>
</dbReference>
<name>A0AAW0F1B4_9TRYP</name>
<dbReference type="Pfam" id="PF00102">
    <property type="entry name" value="Y_phosphatase"/>
    <property type="match status" value="2"/>
</dbReference>
<dbReference type="InterPro" id="IPR000387">
    <property type="entry name" value="Tyr_Pase_dom"/>
</dbReference>
<dbReference type="PROSITE" id="PS50055">
    <property type="entry name" value="TYR_PHOSPHATASE_PTP"/>
    <property type="match status" value="1"/>
</dbReference>
<feature type="region of interest" description="Disordered" evidence="1">
    <location>
        <begin position="38"/>
        <end position="70"/>
    </location>
</feature>
<feature type="compositionally biased region" description="Gly residues" evidence="1">
    <location>
        <begin position="210"/>
        <end position="226"/>
    </location>
</feature>
<dbReference type="AlphaFoldDB" id="A0AAW0F1B4"/>
<dbReference type="EMBL" id="JAECZO010000002">
    <property type="protein sequence ID" value="KAK7199935.1"/>
    <property type="molecule type" value="Genomic_DNA"/>
</dbReference>
<dbReference type="CDD" id="cd00047">
    <property type="entry name" value="PTPc"/>
    <property type="match status" value="1"/>
</dbReference>
<proteinExistence type="predicted"/>
<gene>
    <name evidence="4" type="ORF">NESM_000041800</name>
</gene>
<evidence type="ECO:0000259" key="3">
    <source>
        <dbReference type="PROSITE" id="PS50056"/>
    </source>
</evidence>
<feature type="region of interest" description="Disordered" evidence="1">
    <location>
        <begin position="208"/>
        <end position="238"/>
    </location>
</feature>
<organism evidence="4 5">
    <name type="scientific">Novymonas esmeraldas</name>
    <dbReference type="NCBI Taxonomy" id="1808958"/>
    <lineage>
        <taxon>Eukaryota</taxon>
        <taxon>Discoba</taxon>
        <taxon>Euglenozoa</taxon>
        <taxon>Kinetoplastea</taxon>
        <taxon>Metakinetoplastina</taxon>
        <taxon>Trypanosomatida</taxon>
        <taxon>Trypanosomatidae</taxon>
        <taxon>Novymonas</taxon>
    </lineage>
</organism>
<feature type="domain" description="Tyrosine-protein phosphatase" evidence="2">
    <location>
        <begin position="109"/>
        <end position="525"/>
    </location>
</feature>
<feature type="region of interest" description="Disordered" evidence="1">
    <location>
        <begin position="155"/>
        <end position="192"/>
    </location>
</feature>
<feature type="region of interest" description="Disordered" evidence="1">
    <location>
        <begin position="1"/>
        <end position="25"/>
    </location>
</feature>
<feature type="compositionally biased region" description="Polar residues" evidence="1">
    <location>
        <begin position="174"/>
        <end position="192"/>
    </location>
</feature>
<dbReference type="InterPro" id="IPR016130">
    <property type="entry name" value="Tyr_Pase_AS"/>
</dbReference>
<dbReference type="InterPro" id="IPR000242">
    <property type="entry name" value="PTP_cat"/>
</dbReference>
<reference evidence="4 5" key="1">
    <citation type="journal article" date="2021" name="MBio">
        <title>A New Model Trypanosomatid, Novymonas esmeraldas: Genomic Perception of Its 'Candidatus Pandoraea novymonadis' Endosymbiont.</title>
        <authorList>
            <person name="Zakharova A."/>
            <person name="Saura A."/>
            <person name="Butenko A."/>
            <person name="Podesvova L."/>
            <person name="Warmusova S."/>
            <person name="Kostygov A.Y."/>
            <person name="Nenarokova A."/>
            <person name="Lukes J."/>
            <person name="Opperdoes F.R."/>
            <person name="Yurchenko V."/>
        </authorList>
    </citation>
    <scope>NUCLEOTIDE SEQUENCE [LARGE SCALE GENOMIC DNA]</scope>
    <source>
        <strain evidence="4 5">E262AT.01</strain>
    </source>
</reference>
<comment type="caution">
    <text evidence="4">The sequence shown here is derived from an EMBL/GenBank/DDBJ whole genome shotgun (WGS) entry which is preliminary data.</text>
</comment>
<accession>A0AAW0F1B4</accession>
<evidence type="ECO:0000256" key="1">
    <source>
        <dbReference type="SAM" id="MobiDB-lite"/>
    </source>
</evidence>
<dbReference type="InterPro" id="IPR029021">
    <property type="entry name" value="Prot-tyrosine_phosphatase-like"/>
</dbReference>
<dbReference type="Gene3D" id="3.90.190.10">
    <property type="entry name" value="Protein tyrosine phosphatase superfamily"/>
    <property type="match status" value="1"/>
</dbReference>
<evidence type="ECO:0000313" key="5">
    <source>
        <dbReference type="Proteomes" id="UP001430356"/>
    </source>
</evidence>
<feature type="compositionally biased region" description="Low complexity" evidence="1">
    <location>
        <begin position="38"/>
        <end position="52"/>
    </location>
</feature>
<evidence type="ECO:0000313" key="4">
    <source>
        <dbReference type="EMBL" id="KAK7199935.1"/>
    </source>
</evidence>